<reference evidence="1" key="1">
    <citation type="journal article" date="2022" name="bioRxiv">
        <title>Population genetic analysis of Ophidiomyces ophidiicola, the causative agent of snake fungal disease, indicates recent introductions to the USA.</title>
        <authorList>
            <person name="Ladner J.T."/>
            <person name="Palmer J.M."/>
            <person name="Ettinger C.L."/>
            <person name="Stajich J.E."/>
            <person name="Farrell T.M."/>
            <person name="Glorioso B.M."/>
            <person name="Lawson B."/>
            <person name="Price S.J."/>
            <person name="Stengle A.G."/>
            <person name="Grear D.A."/>
            <person name="Lorch J.M."/>
        </authorList>
    </citation>
    <scope>NUCLEOTIDE SEQUENCE</scope>
    <source>
        <strain evidence="1">NWHC 24266-5</strain>
    </source>
</reference>
<dbReference type="EMBL" id="JALBCA010000042">
    <property type="protein sequence ID" value="KAI2387037.1"/>
    <property type="molecule type" value="Genomic_DNA"/>
</dbReference>
<accession>A0ACB8UX78</accession>
<protein>
    <submittedName>
        <fullName evidence="1">Uncharacterized protein</fullName>
    </submittedName>
</protein>
<proteinExistence type="predicted"/>
<sequence length="983" mass="106425">MATDLVINTNPPSIPNTSHNTTNQVDGAALLSFVPGYRLVTPTFTAHTHAFPRRLPPSPYPETPTPAASASRPRTRSWTTTVAVKAVKSVEALRPKKSFGALRKSGRKRRDSTHEIGNKYHHISSPRSNLRSTSSGPAYGFGQRVGAFSLLSPQVDKALPSEKPLPQTPEAKREPGLSPPSRSLIDAEERPLRRSPPGMPGVKEDWPILAPSAAPETQQNGPEATQLTTMAPKILVDDTCGIRLFGDAANRLAGTFNNTPCSPCNPKVTTDINVLGESVVDIAETGSANASNIQSSNPFRNKSRAIAVPGSAPETPANRNFSYTFDSQRRDTSHRSPKDQNVNGASVPENSVEYIAPIGKKASASKIPKISPGASPISPAFASGLAKRPMSPAFSPTHRSSIPVPSRFLRSYRSEQLPVTPINQKPAIATRNPESSITSIADNSGLLKEADSPKREPPLDLGLVSDNDESDFHFEEALCGEYVEQGGVRVKQLAHMSPSGGGPQLRISPEAEKIIMGEGDLQENTSKRNSIQGRWKAENRREFRISTDSLFGSLGVKRDRNPRARSSMGAVSVPEPSPKMEPLSRIPKVKSADLTIHSPCPPGSHNGHRALRRTESSVSPTGKTSNNPFFNKVLSKSSSFIANHGKKISKDITSGVAQVGESVPKEATRYNEIAKNISGSKHSPGRLGANDIYSSKTKRTPERGEARKNSTTKQESPKITRSQQIPSYRSSDRATRRNSHDHAHSSRTKIPHGMAMSTVHESHRIPGTPLKERTAHGHRSHIPTHTTTSQESVKPKTSSTKGVLSNFRGLFTKHKTEVTKETTAAMPPRPKERLSRKSKTSLNGGRSVTRSPVRCYQAMFGTDREVQASNELQNNNTTLSINSSTTHVVPAFADTRNVSGLAMEVLDTARVESNSGKKEELVRLGKFLIEAVNHSNDAEKAMITAIQAAKQAEISCALAKENALRIGNIAREWLEGSHNAVTA</sequence>
<evidence type="ECO:0000313" key="1">
    <source>
        <dbReference type="EMBL" id="KAI2387037.1"/>
    </source>
</evidence>
<organism evidence="1">
    <name type="scientific">Ophidiomyces ophidiicola</name>
    <dbReference type="NCBI Taxonomy" id="1387563"/>
    <lineage>
        <taxon>Eukaryota</taxon>
        <taxon>Fungi</taxon>
        <taxon>Dikarya</taxon>
        <taxon>Ascomycota</taxon>
        <taxon>Pezizomycotina</taxon>
        <taxon>Eurotiomycetes</taxon>
        <taxon>Eurotiomycetidae</taxon>
        <taxon>Onygenales</taxon>
        <taxon>Onygenaceae</taxon>
        <taxon>Ophidiomyces</taxon>
    </lineage>
</organism>
<gene>
    <name evidence="1" type="ORF">LOY88_003266</name>
</gene>
<comment type="caution">
    <text evidence="1">The sequence shown here is derived from an EMBL/GenBank/DDBJ whole genome shotgun (WGS) entry which is preliminary data.</text>
</comment>
<name>A0ACB8UX78_9EURO</name>